<evidence type="ECO:0000256" key="1">
    <source>
        <dbReference type="ARBA" id="ARBA00004651"/>
    </source>
</evidence>
<dbReference type="RefSeq" id="WP_054559317.1">
    <property type="nucleotide sequence ID" value="NZ_LDJX01000004.1"/>
</dbReference>
<feature type="transmembrane region" description="Helical" evidence="6">
    <location>
        <begin position="12"/>
        <end position="31"/>
    </location>
</feature>
<evidence type="ECO:0000313" key="8">
    <source>
        <dbReference type="Proteomes" id="UP000050280"/>
    </source>
</evidence>
<feature type="transmembrane region" description="Helical" evidence="6">
    <location>
        <begin position="258"/>
        <end position="281"/>
    </location>
</feature>
<proteinExistence type="predicted"/>
<feature type="transmembrane region" description="Helical" evidence="6">
    <location>
        <begin position="187"/>
        <end position="208"/>
    </location>
</feature>
<feature type="transmembrane region" description="Helical" evidence="6">
    <location>
        <begin position="156"/>
        <end position="181"/>
    </location>
</feature>
<evidence type="ECO:0000256" key="6">
    <source>
        <dbReference type="SAM" id="Phobius"/>
    </source>
</evidence>
<dbReference type="STRING" id="1300341.I595_2239"/>
<keyword evidence="5 6" id="KW-0472">Membrane</keyword>
<dbReference type="NCBIfam" id="TIGR00374">
    <property type="entry name" value="flippase-like domain"/>
    <property type="match status" value="1"/>
</dbReference>
<dbReference type="AlphaFoldDB" id="A0A0P7A5B2"/>
<gene>
    <name evidence="7" type="ORF">I595_2239</name>
</gene>
<dbReference type="Proteomes" id="UP000050280">
    <property type="component" value="Unassembled WGS sequence"/>
</dbReference>
<keyword evidence="8" id="KW-1185">Reference proteome</keyword>
<dbReference type="PANTHER" id="PTHR40277">
    <property type="entry name" value="BLL5419 PROTEIN"/>
    <property type="match status" value="1"/>
</dbReference>
<evidence type="ECO:0000256" key="5">
    <source>
        <dbReference type="ARBA" id="ARBA00023136"/>
    </source>
</evidence>
<accession>A0A0P7A5B2</accession>
<keyword evidence="4 6" id="KW-1133">Transmembrane helix</keyword>
<evidence type="ECO:0000256" key="3">
    <source>
        <dbReference type="ARBA" id="ARBA00022692"/>
    </source>
</evidence>
<name>A0A0P7A5B2_9FLAO</name>
<dbReference type="Pfam" id="PF03706">
    <property type="entry name" value="LPG_synthase_TM"/>
    <property type="match status" value="2"/>
</dbReference>
<comment type="subcellular location">
    <subcellularLocation>
        <location evidence="1">Cell membrane</location>
        <topology evidence="1">Multi-pass membrane protein</topology>
    </subcellularLocation>
</comment>
<comment type="caution">
    <text evidence="7">The sequence shown here is derived from an EMBL/GenBank/DDBJ whole genome shotgun (WGS) entry which is preliminary data.</text>
</comment>
<evidence type="ECO:0000256" key="4">
    <source>
        <dbReference type="ARBA" id="ARBA00022989"/>
    </source>
</evidence>
<dbReference type="OrthoDB" id="1123508at2"/>
<sequence>MTEKQRKLFKTILKVVISAVLLYFIFTKISFTDILETIGKANVLFLLVAVFFYIVSKVLNALRLNLYFHQILVPLSQKSNLKLYLLGMFYNLFLPGGIGGDAYKGYVIQKKFNAGTKKVVTVLILDRLSGMLLIFIYSCALALLIKNPVIADYNWLFYVAAPLSIFVFWMLQKLFFSYVLAVFWKSFLYSALLQAVQLLAVFFIIKALAIEVGQLAYLLVFLLSSMVSVIPLTIGGVGSREVTFLYGAAWFSLDAGSAIAVSFIFFLITALVSLFGIIYHFKKPELTSTIQLLEVN</sequence>
<feature type="transmembrane region" description="Helical" evidence="6">
    <location>
        <begin position="120"/>
        <end position="144"/>
    </location>
</feature>
<keyword evidence="3 6" id="KW-0812">Transmembrane</keyword>
<feature type="transmembrane region" description="Helical" evidence="6">
    <location>
        <begin position="215"/>
        <end position="238"/>
    </location>
</feature>
<dbReference type="PATRIC" id="fig|1300341.3.peg.2411"/>
<reference evidence="7 8" key="1">
    <citation type="submission" date="2015-09" db="EMBL/GenBank/DDBJ databases">
        <title>Genome sequence of the marine flavobacterium Croceitalea dokdonensis DOKDO 023 that contains proton- and sodium-pumping rhodopsins.</title>
        <authorList>
            <person name="Kwon S.-K."/>
            <person name="Lee H.K."/>
            <person name="Kwak M.-J."/>
            <person name="Kim J.F."/>
        </authorList>
    </citation>
    <scope>NUCLEOTIDE SEQUENCE [LARGE SCALE GENOMIC DNA]</scope>
    <source>
        <strain evidence="7 8">DOKDO 023</strain>
    </source>
</reference>
<feature type="transmembrane region" description="Helical" evidence="6">
    <location>
        <begin position="83"/>
        <end position="100"/>
    </location>
</feature>
<evidence type="ECO:0000256" key="2">
    <source>
        <dbReference type="ARBA" id="ARBA00022475"/>
    </source>
</evidence>
<protein>
    <submittedName>
        <fullName evidence="7">Lysylphosphatidylglycerol synthetase</fullName>
    </submittedName>
</protein>
<dbReference type="GO" id="GO:0005886">
    <property type="term" value="C:plasma membrane"/>
    <property type="evidence" value="ECO:0007669"/>
    <property type="project" value="UniProtKB-SubCell"/>
</dbReference>
<dbReference type="InterPro" id="IPR022791">
    <property type="entry name" value="L-PG_synthase/AglD"/>
</dbReference>
<evidence type="ECO:0000313" key="7">
    <source>
        <dbReference type="EMBL" id="KPM31744.1"/>
    </source>
</evidence>
<feature type="transmembrane region" description="Helical" evidence="6">
    <location>
        <begin position="43"/>
        <end position="62"/>
    </location>
</feature>
<keyword evidence="2" id="KW-1003">Cell membrane</keyword>
<organism evidence="7 8">
    <name type="scientific">Croceitalea dokdonensis DOKDO 023</name>
    <dbReference type="NCBI Taxonomy" id="1300341"/>
    <lineage>
        <taxon>Bacteria</taxon>
        <taxon>Pseudomonadati</taxon>
        <taxon>Bacteroidota</taxon>
        <taxon>Flavobacteriia</taxon>
        <taxon>Flavobacteriales</taxon>
        <taxon>Flavobacteriaceae</taxon>
        <taxon>Croceitalea</taxon>
    </lineage>
</organism>
<dbReference type="PANTHER" id="PTHR40277:SF1">
    <property type="entry name" value="BLL5419 PROTEIN"/>
    <property type="match status" value="1"/>
</dbReference>
<dbReference type="EMBL" id="LDJX01000004">
    <property type="protein sequence ID" value="KPM31744.1"/>
    <property type="molecule type" value="Genomic_DNA"/>
</dbReference>